<dbReference type="Gene3D" id="3.40.50.1010">
    <property type="entry name" value="5'-nuclease"/>
    <property type="match status" value="1"/>
</dbReference>
<keyword evidence="4" id="KW-0479">Metal-binding</keyword>
<reference evidence="10" key="1">
    <citation type="journal article" date="2019" name="Int. J. Syst. Evol. Microbiol.">
        <title>The Global Catalogue of Microorganisms (GCM) 10K type strain sequencing project: providing services to taxonomists for standard genome sequencing and annotation.</title>
        <authorList>
            <consortium name="The Broad Institute Genomics Platform"/>
            <consortium name="The Broad Institute Genome Sequencing Center for Infectious Disease"/>
            <person name="Wu L."/>
            <person name="Ma J."/>
        </authorList>
    </citation>
    <scope>NUCLEOTIDE SEQUENCE [LARGE SCALE GENOMIC DNA]</scope>
    <source>
        <strain evidence="10">JCM 17925</strain>
    </source>
</reference>
<keyword evidence="10" id="KW-1185">Reference proteome</keyword>
<evidence type="ECO:0000256" key="6">
    <source>
        <dbReference type="ARBA" id="ARBA00022842"/>
    </source>
</evidence>
<evidence type="ECO:0000256" key="7">
    <source>
        <dbReference type="ARBA" id="ARBA00038093"/>
    </source>
</evidence>
<dbReference type="InterPro" id="IPR029060">
    <property type="entry name" value="PIN-like_dom_sf"/>
</dbReference>
<keyword evidence="2" id="KW-1277">Toxin-antitoxin system</keyword>
<dbReference type="EMBL" id="BAABHB010000002">
    <property type="protein sequence ID" value="GAA4401916.1"/>
    <property type="molecule type" value="Genomic_DNA"/>
</dbReference>
<keyword evidence="6" id="KW-0460">Magnesium</keyword>
<dbReference type="InterPro" id="IPR050556">
    <property type="entry name" value="Type_II_TA_system_RNase"/>
</dbReference>
<dbReference type="InterPro" id="IPR002716">
    <property type="entry name" value="PIN_dom"/>
</dbReference>
<evidence type="ECO:0000256" key="1">
    <source>
        <dbReference type="ARBA" id="ARBA00001946"/>
    </source>
</evidence>
<keyword evidence="3" id="KW-0540">Nuclease</keyword>
<evidence type="ECO:0000259" key="8">
    <source>
        <dbReference type="Pfam" id="PF01850"/>
    </source>
</evidence>
<dbReference type="Proteomes" id="UP001500936">
    <property type="component" value="Unassembled WGS sequence"/>
</dbReference>
<dbReference type="Pfam" id="PF01850">
    <property type="entry name" value="PIN"/>
    <property type="match status" value="1"/>
</dbReference>
<dbReference type="RefSeq" id="WP_345265845.1">
    <property type="nucleotide sequence ID" value="NZ_BAABHB010000002.1"/>
</dbReference>
<comment type="caution">
    <text evidence="9">The sequence shown here is derived from an EMBL/GenBank/DDBJ whole genome shotgun (WGS) entry which is preliminary data.</text>
</comment>
<evidence type="ECO:0000313" key="10">
    <source>
        <dbReference type="Proteomes" id="UP001500936"/>
    </source>
</evidence>
<evidence type="ECO:0000256" key="3">
    <source>
        <dbReference type="ARBA" id="ARBA00022722"/>
    </source>
</evidence>
<sequence>MIYLLDTNIVLAYLRQHPLCEFIDQQYAALAPENYPVVSVVTWAELESLARQNNWGFRRINEIQQFLSRFLLADINRREIVLRYAEIDAFSQGKLHGQPLQGSARNMGKNDIWIAATASVLGATLLTTDKDFDHLHDNYLPVVRLDPHR</sequence>
<accession>A0ABP8K8Q2</accession>
<comment type="similarity">
    <text evidence="7">Belongs to the PINc/VapC protein family.</text>
</comment>
<evidence type="ECO:0000256" key="2">
    <source>
        <dbReference type="ARBA" id="ARBA00022649"/>
    </source>
</evidence>
<protein>
    <submittedName>
        <fullName evidence="9">PIN domain-containing protein</fullName>
    </submittedName>
</protein>
<dbReference type="PANTHER" id="PTHR33653">
    <property type="entry name" value="RIBONUCLEASE VAPC2"/>
    <property type="match status" value="1"/>
</dbReference>
<proteinExistence type="inferred from homology"/>
<dbReference type="SUPFAM" id="SSF88723">
    <property type="entry name" value="PIN domain-like"/>
    <property type="match status" value="1"/>
</dbReference>
<dbReference type="PANTHER" id="PTHR33653:SF1">
    <property type="entry name" value="RIBONUCLEASE VAPC2"/>
    <property type="match status" value="1"/>
</dbReference>
<evidence type="ECO:0000313" key="9">
    <source>
        <dbReference type="EMBL" id="GAA4401916.1"/>
    </source>
</evidence>
<name>A0ABP8K8Q2_9BACT</name>
<comment type="cofactor">
    <cofactor evidence="1">
        <name>Mg(2+)</name>
        <dbReference type="ChEBI" id="CHEBI:18420"/>
    </cofactor>
</comment>
<dbReference type="CDD" id="cd09881">
    <property type="entry name" value="PIN_VapC4-5_FitB-like"/>
    <property type="match status" value="1"/>
</dbReference>
<evidence type="ECO:0000256" key="5">
    <source>
        <dbReference type="ARBA" id="ARBA00022801"/>
    </source>
</evidence>
<gene>
    <name evidence="9" type="ORF">GCM10023187_16570</name>
</gene>
<keyword evidence="5" id="KW-0378">Hydrolase</keyword>
<evidence type="ECO:0000256" key="4">
    <source>
        <dbReference type="ARBA" id="ARBA00022723"/>
    </source>
</evidence>
<feature type="domain" description="PIN" evidence="8">
    <location>
        <begin position="3"/>
        <end position="135"/>
    </location>
</feature>
<organism evidence="9 10">
    <name type="scientific">Nibrella viscosa</name>
    <dbReference type="NCBI Taxonomy" id="1084524"/>
    <lineage>
        <taxon>Bacteria</taxon>
        <taxon>Pseudomonadati</taxon>
        <taxon>Bacteroidota</taxon>
        <taxon>Cytophagia</taxon>
        <taxon>Cytophagales</taxon>
        <taxon>Spirosomataceae</taxon>
        <taxon>Nibrella</taxon>
    </lineage>
</organism>